<sequence length="163" mass="19109">MDAILPPRKFEIDGKFWIERVSTVPSTRLDLLALQEKFENCLKLNGAKPFGVCPIRRRIYDQLFAYGIRKALLAERQQSGAVVELEDEKKKNEELTKKVRELERQLAQEKDLKENEMKLLEQGLRDENERLREANKTLKTQLQAIIQMEQQLQQEEAKLNEDA</sequence>
<dbReference type="PANTHER" id="PTHR13183:SF0">
    <property type="entry name" value="AXONEMAL DYNEIN LIGHT INTERMEDIATE POLYPEPTIDE 1"/>
    <property type="match status" value="1"/>
</dbReference>
<protein>
    <submittedName>
        <fullName evidence="7">Uncharacterized protein</fullName>
    </submittedName>
</protein>
<keyword evidence="1" id="KW-0243">Dynein</keyword>
<dbReference type="AlphaFoldDB" id="A0A914DA54"/>
<dbReference type="Pfam" id="PF10211">
    <property type="entry name" value="Ax_dynein_light"/>
    <property type="match status" value="1"/>
</dbReference>
<evidence type="ECO:0000256" key="4">
    <source>
        <dbReference type="ARBA" id="ARBA00038114"/>
    </source>
</evidence>
<dbReference type="WBParaSite" id="ACRNAN_scaffold2173.g15043.t1">
    <property type="protein sequence ID" value="ACRNAN_scaffold2173.g15043.t1"/>
    <property type="gene ID" value="ACRNAN_scaffold2173.g15043"/>
</dbReference>
<evidence type="ECO:0000256" key="5">
    <source>
        <dbReference type="SAM" id="Coils"/>
    </source>
</evidence>
<evidence type="ECO:0000256" key="3">
    <source>
        <dbReference type="ARBA" id="ARBA00023175"/>
    </source>
</evidence>
<evidence type="ECO:0000256" key="2">
    <source>
        <dbReference type="ARBA" id="ARBA00023054"/>
    </source>
</evidence>
<keyword evidence="6" id="KW-1185">Reference proteome</keyword>
<dbReference type="GO" id="GO:0005930">
    <property type="term" value="C:axoneme"/>
    <property type="evidence" value="ECO:0007669"/>
    <property type="project" value="TreeGrafter"/>
</dbReference>
<keyword evidence="3" id="KW-0505">Motor protein</keyword>
<reference evidence="7" key="1">
    <citation type="submission" date="2022-11" db="UniProtKB">
        <authorList>
            <consortium name="WormBaseParasite"/>
        </authorList>
    </citation>
    <scope>IDENTIFICATION</scope>
</reference>
<proteinExistence type="inferred from homology"/>
<keyword evidence="2 5" id="KW-0175">Coiled coil</keyword>
<organism evidence="6 7">
    <name type="scientific">Acrobeloides nanus</name>
    <dbReference type="NCBI Taxonomy" id="290746"/>
    <lineage>
        <taxon>Eukaryota</taxon>
        <taxon>Metazoa</taxon>
        <taxon>Ecdysozoa</taxon>
        <taxon>Nematoda</taxon>
        <taxon>Chromadorea</taxon>
        <taxon>Rhabditida</taxon>
        <taxon>Tylenchina</taxon>
        <taxon>Cephalobomorpha</taxon>
        <taxon>Cephaloboidea</taxon>
        <taxon>Cephalobidae</taxon>
        <taxon>Acrobeloides</taxon>
    </lineage>
</organism>
<dbReference type="GO" id="GO:0097546">
    <property type="term" value="C:ciliary base"/>
    <property type="evidence" value="ECO:0007669"/>
    <property type="project" value="TreeGrafter"/>
</dbReference>
<feature type="coiled-coil region" evidence="5">
    <location>
        <begin position="82"/>
        <end position="162"/>
    </location>
</feature>
<accession>A0A914DA54</accession>
<dbReference type="PANTHER" id="PTHR13183">
    <property type="entry name" value="AXONEMAL INNER ARM DYNEIN LIGHT CHAIN 28"/>
    <property type="match status" value="1"/>
</dbReference>
<evidence type="ECO:0000313" key="6">
    <source>
        <dbReference type="Proteomes" id="UP000887540"/>
    </source>
</evidence>
<name>A0A914DA54_9BILA</name>
<evidence type="ECO:0000256" key="1">
    <source>
        <dbReference type="ARBA" id="ARBA00023017"/>
    </source>
</evidence>
<evidence type="ECO:0000313" key="7">
    <source>
        <dbReference type="WBParaSite" id="ACRNAN_scaffold2173.g15043.t1"/>
    </source>
</evidence>
<comment type="similarity">
    <text evidence="4">Belongs to the inner dynein arm light chain family.</text>
</comment>
<dbReference type="InterPro" id="IPR019347">
    <property type="entry name" value="Axonemal_dynein_light_chain"/>
</dbReference>
<dbReference type="GO" id="GO:0045504">
    <property type="term" value="F:dynein heavy chain binding"/>
    <property type="evidence" value="ECO:0007669"/>
    <property type="project" value="TreeGrafter"/>
</dbReference>
<dbReference type="GO" id="GO:0030286">
    <property type="term" value="C:dynein complex"/>
    <property type="evidence" value="ECO:0007669"/>
    <property type="project" value="UniProtKB-KW"/>
</dbReference>
<dbReference type="Proteomes" id="UP000887540">
    <property type="component" value="Unplaced"/>
</dbReference>